<keyword evidence="5 8" id="KW-1133">Transmembrane helix</keyword>
<comment type="similarity">
    <text evidence="2 7">Belongs to the membrane-bound acyltransferase family.</text>
</comment>
<keyword evidence="3 7" id="KW-1003">Cell membrane</keyword>
<organism evidence="9 10">
    <name type="scientific">Roseburia hominis</name>
    <dbReference type="NCBI Taxonomy" id="301301"/>
    <lineage>
        <taxon>Bacteria</taxon>
        <taxon>Bacillati</taxon>
        <taxon>Bacillota</taxon>
        <taxon>Clostridia</taxon>
        <taxon>Lachnospirales</taxon>
        <taxon>Lachnospiraceae</taxon>
        <taxon>Roseburia</taxon>
    </lineage>
</organism>
<feature type="transmembrane region" description="Helical" evidence="8">
    <location>
        <begin position="42"/>
        <end position="64"/>
    </location>
</feature>
<gene>
    <name evidence="9" type="ORF">DWX93_04555</name>
</gene>
<sequence length="500" mass="57195">MLFHSFSFLLFFPLVTGMYFLIPKRAKQLWLLVASYYFYMSWNVQYGCLILLVTAIGYGGGLLLAQNKVRQGKRRLAVLTGSVLLCVGILFFFKYSAFAVQNINELLRAVGSVRALRVPDLILPVGISFYTFQTIGYLIDVWKGKTEAEKSFLCFALFVSFFPQLVAGPIERSSSLLAQLREPAEFDYDRVKDGLLLMLWGYFEKMWIADRAAILVDQVYQDYRNYSSGMLVFATVLFAVQIYCDFGGYSHIAIGAAHVLGIRLMDNFRQPYFAVNCREFWRRWHISLSSWFRDYLYFPLGGSRGSSGRTAVNLMITFLVSGLWHGAGWHYVVWGAIHGSYQVAGRGIRYVSEAAQKRLPEKKIRFFSEKMQGLTRAARICVTFILTDFAWLFFRADHLGRAVAMLRRIVQNGNWLGQFTDGTLFGMGLCRLEVYQLAFAIGVLLVVDILHESGISIRAWLAKQVLVIRWSIYMLVLLGFVVLLLQNYGRAAAEFLYFQF</sequence>
<feature type="transmembrane region" description="Helical" evidence="8">
    <location>
        <begin position="76"/>
        <end position="101"/>
    </location>
</feature>
<reference evidence="9 10" key="1">
    <citation type="submission" date="2018-08" db="EMBL/GenBank/DDBJ databases">
        <title>A genome reference for cultivated species of the human gut microbiota.</title>
        <authorList>
            <person name="Zou Y."/>
            <person name="Xue W."/>
            <person name="Luo G."/>
        </authorList>
    </citation>
    <scope>NUCLEOTIDE SEQUENCE [LARGE SCALE GENOMIC DNA]</scope>
    <source>
        <strain evidence="9 10">AF22-12AC</strain>
    </source>
</reference>
<feature type="transmembrane region" description="Helical" evidence="8">
    <location>
        <begin position="5"/>
        <end position="22"/>
    </location>
</feature>
<keyword evidence="6 7" id="KW-0472">Membrane</keyword>
<keyword evidence="7" id="KW-0808">Transferase</keyword>
<accession>A0A395VGH2</accession>
<feature type="transmembrane region" description="Helical" evidence="8">
    <location>
        <begin position="226"/>
        <end position="244"/>
    </location>
</feature>
<feature type="transmembrane region" description="Helical" evidence="8">
    <location>
        <begin position="470"/>
        <end position="488"/>
    </location>
</feature>
<proteinExistence type="inferred from homology"/>
<comment type="subcellular location">
    <subcellularLocation>
        <location evidence="1">Cell membrane</location>
        <topology evidence="1">Multi-pass membrane protein</topology>
    </subcellularLocation>
</comment>
<evidence type="ECO:0000256" key="8">
    <source>
        <dbReference type="SAM" id="Phobius"/>
    </source>
</evidence>
<evidence type="ECO:0000256" key="3">
    <source>
        <dbReference type="ARBA" id="ARBA00022475"/>
    </source>
</evidence>
<dbReference type="Proteomes" id="UP000266172">
    <property type="component" value="Unassembled WGS sequence"/>
</dbReference>
<keyword evidence="4 8" id="KW-0812">Transmembrane</keyword>
<dbReference type="PIRSF" id="PIRSF500217">
    <property type="entry name" value="AlgI"/>
    <property type="match status" value="1"/>
</dbReference>
<evidence type="ECO:0000256" key="4">
    <source>
        <dbReference type="ARBA" id="ARBA00022692"/>
    </source>
</evidence>
<evidence type="ECO:0000256" key="7">
    <source>
        <dbReference type="PIRNR" id="PIRNR016636"/>
    </source>
</evidence>
<evidence type="ECO:0000256" key="2">
    <source>
        <dbReference type="ARBA" id="ARBA00010323"/>
    </source>
</evidence>
<keyword evidence="7" id="KW-0012">Acyltransferase</keyword>
<evidence type="ECO:0000256" key="6">
    <source>
        <dbReference type="ARBA" id="ARBA00023136"/>
    </source>
</evidence>
<dbReference type="Pfam" id="PF03062">
    <property type="entry name" value="MBOAT"/>
    <property type="match status" value="1"/>
</dbReference>
<evidence type="ECO:0000313" key="9">
    <source>
        <dbReference type="EMBL" id="RGS42582.1"/>
    </source>
</evidence>
<dbReference type="PANTHER" id="PTHR13285:SF18">
    <property type="entry name" value="PROTEIN-CYSTEINE N-PALMITOYLTRANSFERASE RASP"/>
    <property type="match status" value="1"/>
</dbReference>
<dbReference type="InterPro" id="IPR028362">
    <property type="entry name" value="AlgI"/>
</dbReference>
<evidence type="ECO:0000256" key="5">
    <source>
        <dbReference type="ARBA" id="ARBA00022989"/>
    </source>
</evidence>
<evidence type="ECO:0000313" key="10">
    <source>
        <dbReference type="Proteomes" id="UP000266172"/>
    </source>
</evidence>
<feature type="transmembrane region" description="Helical" evidence="8">
    <location>
        <begin position="377"/>
        <end position="394"/>
    </location>
</feature>
<feature type="transmembrane region" description="Helical" evidence="8">
    <location>
        <begin position="151"/>
        <end position="170"/>
    </location>
</feature>
<feature type="transmembrane region" description="Helical" evidence="8">
    <location>
        <begin position="121"/>
        <end position="139"/>
    </location>
</feature>
<dbReference type="PANTHER" id="PTHR13285">
    <property type="entry name" value="ACYLTRANSFERASE"/>
    <property type="match status" value="1"/>
</dbReference>
<protein>
    <submittedName>
        <fullName evidence="9">MBOAT family protein</fullName>
    </submittedName>
</protein>
<feature type="transmembrane region" description="Helical" evidence="8">
    <location>
        <begin position="434"/>
        <end position="450"/>
    </location>
</feature>
<dbReference type="InterPro" id="IPR024194">
    <property type="entry name" value="Ac/AlaTfrase_AlgI/DltB"/>
</dbReference>
<dbReference type="EMBL" id="QRVL01000001">
    <property type="protein sequence ID" value="RGS42582.1"/>
    <property type="molecule type" value="Genomic_DNA"/>
</dbReference>
<dbReference type="GO" id="GO:0016746">
    <property type="term" value="F:acyltransferase activity"/>
    <property type="evidence" value="ECO:0007669"/>
    <property type="project" value="UniProtKB-KW"/>
</dbReference>
<dbReference type="RefSeq" id="WP_118096779.1">
    <property type="nucleotide sequence ID" value="NZ_QRVL01000001.1"/>
</dbReference>
<dbReference type="GO" id="GO:0042121">
    <property type="term" value="P:alginic acid biosynthetic process"/>
    <property type="evidence" value="ECO:0007669"/>
    <property type="project" value="InterPro"/>
</dbReference>
<dbReference type="AlphaFoldDB" id="A0A395VGH2"/>
<comment type="caution">
    <text evidence="9">The sequence shown here is derived from an EMBL/GenBank/DDBJ whole genome shotgun (WGS) entry which is preliminary data.</text>
</comment>
<dbReference type="InterPro" id="IPR051085">
    <property type="entry name" value="MB_O-acyltransferase"/>
</dbReference>
<dbReference type="InterPro" id="IPR004299">
    <property type="entry name" value="MBOAT_fam"/>
</dbReference>
<dbReference type="GO" id="GO:0005886">
    <property type="term" value="C:plasma membrane"/>
    <property type="evidence" value="ECO:0007669"/>
    <property type="project" value="UniProtKB-SubCell"/>
</dbReference>
<evidence type="ECO:0000256" key="1">
    <source>
        <dbReference type="ARBA" id="ARBA00004651"/>
    </source>
</evidence>
<dbReference type="PIRSF" id="PIRSF016636">
    <property type="entry name" value="AlgI_DltB"/>
    <property type="match status" value="1"/>
</dbReference>
<name>A0A395VGH2_9FIRM</name>